<dbReference type="Gene3D" id="3.30.565.10">
    <property type="entry name" value="Histidine kinase-like ATPase, C-terminal domain"/>
    <property type="match status" value="1"/>
</dbReference>
<dbReference type="InterPro" id="IPR003594">
    <property type="entry name" value="HATPase_dom"/>
</dbReference>
<accession>A0A541B9Q6</accession>
<feature type="domain" description="Histidine kinase/HSP90-like ATPase" evidence="5">
    <location>
        <begin position="303"/>
        <end position="391"/>
    </location>
</feature>
<dbReference type="InterPro" id="IPR036890">
    <property type="entry name" value="HATPase_C_sf"/>
</dbReference>
<evidence type="ECO:0000256" key="4">
    <source>
        <dbReference type="SAM" id="Phobius"/>
    </source>
</evidence>
<evidence type="ECO:0000313" key="6">
    <source>
        <dbReference type="EMBL" id="TQF69062.1"/>
    </source>
</evidence>
<sequence length="395" mass="42067">MTGRDNGIGDAEAKVIRTFARVIGVGALFFGVVLIPVLIAQSHALAPWYTPVAAVIVFAPMLALWPASYARDLRWVRGLGTLGAATYLVAAVAWLPTLQGNIPPTREVWLFALPGLVAMATALSWRPIPSLVYLVLSSAAAELIRHITRDGPESTLAPEIFNVVMTNSMYVVATIAAVQSGRTLDGTRAAAMRQSTATAAVAARDVERKRFDALIHDRVMSTLLGLSRRGNTDQLSEQSGVALRELDRLRASDVATEDLDTEAAVGLIRSALVEVDEHGDVDTDVRVTSAVTIPREACRAMASAAAEALRNSLQHADGPDLTADRIVAIDVDTDGLQVLVADNGRGFDPDRVPPYGLGISVSIRARMASVPGGTAEIRSAAHRGTRVTLRWTVPS</sequence>
<dbReference type="Proteomes" id="UP000316256">
    <property type="component" value="Unassembled WGS sequence"/>
</dbReference>
<gene>
    <name evidence="6" type="ORF">FK531_09785</name>
</gene>
<dbReference type="OrthoDB" id="144293at2"/>
<feature type="transmembrane region" description="Helical" evidence="4">
    <location>
        <begin position="79"/>
        <end position="96"/>
    </location>
</feature>
<reference evidence="6 7" key="1">
    <citation type="submission" date="2019-06" db="EMBL/GenBank/DDBJ databases">
        <title>Rhodococcus spaelei sp. nov., isolated from a cave.</title>
        <authorList>
            <person name="Lee S.D."/>
        </authorList>
    </citation>
    <scope>NUCLEOTIDE SEQUENCE [LARGE SCALE GENOMIC DNA]</scope>
    <source>
        <strain evidence="6 7">C9-5</strain>
    </source>
</reference>
<evidence type="ECO:0000256" key="1">
    <source>
        <dbReference type="ARBA" id="ARBA00022679"/>
    </source>
</evidence>
<dbReference type="RefSeq" id="WP_142098484.1">
    <property type="nucleotide sequence ID" value="NZ_VIGH01000004.1"/>
</dbReference>
<dbReference type="AlphaFoldDB" id="A0A541B9Q6"/>
<dbReference type="Pfam" id="PF02518">
    <property type="entry name" value="HATPase_c"/>
    <property type="match status" value="1"/>
</dbReference>
<evidence type="ECO:0000256" key="3">
    <source>
        <dbReference type="ARBA" id="ARBA00023012"/>
    </source>
</evidence>
<feature type="transmembrane region" description="Helical" evidence="4">
    <location>
        <begin position="46"/>
        <end position="67"/>
    </location>
</feature>
<dbReference type="EMBL" id="VIGH01000004">
    <property type="protein sequence ID" value="TQF69062.1"/>
    <property type="molecule type" value="Genomic_DNA"/>
</dbReference>
<dbReference type="PANTHER" id="PTHR24421">
    <property type="entry name" value="NITRATE/NITRITE SENSOR PROTEIN NARX-RELATED"/>
    <property type="match status" value="1"/>
</dbReference>
<evidence type="ECO:0000256" key="2">
    <source>
        <dbReference type="ARBA" id="ARBA00022777"/>
    </source>
</evidence>
<feature type="transmembrane region" description="Helical" evidence="4">
    <location>
        <begin position="20"/>
        <end position="40"/>
    </location>
</feature>
<evidence type="ECO:0000313" key="7">
    <source>
        <dbReference type="Proteomes" id="UP000316256"/>
    </source>
</evidence>
<dbReference type="GO" id="GO:0016301">
    <property type="term" value="F:kinase activity"/>
    <property type="evidence" value="ECO:0007669"/>
    <property type="project" value="UniProtKB-KW"/>
</dbReference>
<dbReference type="InterPro" id="IPR050482">
    <property type="entry name" value="Sensor_HK_TwoCompSys"/>
</dbReference>
<dbReference type="GO" id="GO:0000160">
    <property type="term" value="P:phosphorelay signal transduction system"/>
    <property type="evidence" value="ECO:0007669"/>
    <property type="project" value="UniProtKB-KW"/>
</dbReference>
<keyword evidence="2" id="KW-0418">Kinase</keyword>
<comment type="caution">
    <text evidence="6">The sequence shown here is derived from an EMBL/GenBank/DDBJ whole genome shotgun (WGS) entry which is preliminary data.</text>
</comment>
<keyword evidence="7" id="KW-1185">Reference proteome</keyword>
<organism evidence="6 7">
    <name type="scientific">Rhodococcus spelaei</name>
    <dbReference type="NCBI Taxonomy" id="2546320"/>
    <lineage>
        <taxon>Bacteria</taxon>
        <taxon>Bacillati</taxon>
        <taxon>Actinomycetota</taxon>
        <taxon>Actinomycetes</taxon>
        <taxon>Mycobacteriales</taxon>
        <taxon>Nocardiaceae</taxon>
        <taxon>Rhodococcus</taxon>
    </lineage>
</organism>
<keyword evidence="4" id="KW-0472">Membrane</keyword>
<protein>
    <recommendedName>
        <fullName evidence="5">Histidine kinase/HSP90-like ATPase domain-containing protein</fullName>
    </recommendedName>
</protein>
<keyword evidence="3" id="KW-0902">Two-component regulatory system</keyword>
<keyword evidence="1" id="KW-0808">Transferase</keyword>
<proteinExistence type="predicted"/>
<evidence type="ECO:0000259" key="5">
    <source>
        <dbReference type="Pfam" id="PF02518"/>
    </source>
</evidence>
<keyword evidence="4" id="KW-0812">Transmembrane</keyword>
<name>A0A541B9Q6_9NOCA</name>
<keyword evidence="4" id="KW-1133">Transmembrane helix</keyword>
<dbReference type="SUPFAM" id="SSF55874">
    <property type="entry name" value="ATPase domain of HSP90 chaperone/DNA topoisomerase II/histidine kinase"/>
    <property type="match status" value="1"/>
</dbReference>